<dbReference type="Pfam" id="PF10544">
    <property type="entry name" value="T5orf172"/>
    <property type="match status" value="1"/>
</dbReference>
<organism evidence="2 3">
    <name type="scientific">Frondihabitans sucicola</name>
    <dbReference type="NCBI Taxonomy" id="1268041"/>
    <lineage>
        <taxon>Bacteria</taxon>
        <taxon>Bacillati</taxon>
        <taxon>Actinomycetota</taxon>
        <taxon>Actinomycetes</taxon>
        <taxon>Micrococcales</taxon>
        <taxon>Microbacteriaceae</taxon>
        <taxon>Frondihabitans</taxon>
    </lineage>
</organism>
<evidence type="ECO:0000259" key="1">
    <source>
        <dbReference type="SMART" id="SM00974"/>
    </source>
</evidence>
<proteinExistence type="predicted"/>
<accession>A0ABN6XZT9</accession>
<gene>
    <name evidence="2" type="ORF">GCM10025867_26970</name>
</gene>
<keyword evidence="3" id="KW-1185">Reference proteome</keyword>
<protein>
    <recommendedName>
        <fullName evidence="1">Bacteriophage T5 Orf172 DNA-binding domain-containing protein</fullName>
    </recommendedName>
</protein>
<sequence length="189" mass="20887">MSNREVECRGAGSAGACSGPVTTGAPVPLCDRHLAVAHDWVDEAHGVVDLADEPCPACGSFLAVRYPSGRACGTCEWRFGDVIDSELPAPRVDVVYYLRFDGRIKIGTSSNPRQRLSRLWHDELLAFERGDRRVEHARHVQFAACRLASTEWFDRSPELEAHVAELSAGQPDPWQAYARWMSAALALRV</sequence>
<feature type="domain" description="Bacteriophage T5 Orf172 DNA-binding" evidence="1">
    <location>
        <begin position="98"/>
        <end position="166"/>
    </location>
</feature>
<evidence type="ECO:0000313" key="2">
    <source>
        <dbReference type="EMBL" id="BDZ50456.1"/>
    </source>
</evidence>
<dbReference type="SMART" id="SM00974">
    <property type="entry name" value="T5orf172"/>
    <property type="match status" value="1"/>
</dbReference>
<reference evidence="3" key="1">
    <citation type="journal article" date="2019" name="Int. J. Syst. Evol. Microbiol.">
        <title>The Global Catalogue of Microorganisms (GCM) 10K type strain sequencing project: providing services to taxonomists for standard genome sequencing and annotation.</title>
        <authorList>
            <consortium name="The Broad Institute Genomics Platform"/>
            <consortium name="The Broad Institute Genome Sequencing Center for Infectious Disease"/>
            <person name="Wu L."/>
            <person name="Ma J."/>
        </authorList>
    </citation>
    <scope>NUCLEOTIDE SEQUENCE [LARGE SCALE GENOMIC DNA]</scope>
    <source>
        <strain evidence="3">NBRC 108728</strain>
    </source>
</reference>
<dbReference type="InterPro" id="IPR018306">
    <property type="entry name" value="Phage_T5_Orf172_DNA-bd"/>
</dbReference>
<evidence type="ECO:0000313" key="3">
    <source>
        <dbReference type="Proteomes" id="UP001321486"/>
    </source>
</evidence>
<dbReference type="Proteomes" id="UP001321486">
    <property type="component" value="Chromosome"/>
</dbReference>
<dbReference type="RefSeq" id="WP_286343472.1">
    <property type="nucleotide sequence ID" value="NZ_AP027732.1"/>
</dbReference>
<dbReference type="EMBL" id="AP027732">
    <property type="protein sequence ID" value="BDZ50456.1"/>
    <property type="molecule type" value="Genomic_DNA"/>
</dbReference>
<name>A0ABN6XZT9_9MICO</name>